<proteinExistence type="predicted"/>
<dbReference type="KEGG" id="mxe:MYXE_07700"/>
<dbReference type="EMBL" id="AP022314">
    <property type="protein sequence ID" value="BBU20981.1"/>
    <property type="molecule type" value="Genomic_DNA"/>
</dbReference>
<reference evidence="4 5" key="1">
    <citation type="submission" date="2019-12" db="EMBL/GenBank/DDBJ databases">
        <title>Complete genome sequence of Mycolicibacterium xenopi str. JCM15661T.</title>
        <authorList>
            <person name="Yoshida M."/>
            <person name="Fukano H."/>
            <person name="Asakura T."/>
            <person name="Hoshino Y."/>
        </authorList>
    </citation>
    <scope>NUCLEOTIDE SEQUENCE [LARGE SCALE GENOMIC DNA]</scope>
    <source>
        <strain evidence="4 5">JCM 15661T</strain>
    </source>
</reference>
<evidence type="ECO:0000313" key="5">
    <source>
        <dbReference type="Proteomes" id="UP000464624"/>
    </source>
</evidence>
<dbReference type="AlphaFoldDB" id="A0AAD1GY55"/>
<dbReference type="InterPro" id="IPR044068">
    <property type="entry name" value="CB"/>
</dbReference>
<keyword evidence="1 2" id="KW-0238">DNA-binding</keyword>
<feature type="domain" description="Core-binding (CB)" evidence="3">
    <location>
        <begin position="68"/>
        <end position="158"/>
    </location>
</feature>
<protein>
    <recommendedName>
        <fullName evidence="3">Core-binding (CB) domain-containing protein</fullName>
    </recommendedName>
</protein>
<dbReference type="PROSITE" id="PS51900">
    <property type="entry name" value="CB"/>
    <property type="match status" value="1"/>
</dbReference>
<evidence type="ECO:0000256" key="1">
    <source>
        <dbReference type="ARBA" id="ARBA00023125"/>
    </source>
</evidence>
<evidence type="ECO:0000259" key="3">
    <source>
        <dbReference type="PROSITE" id="PS51900"/>
    </source>
</evidence>
<dbReference type="GO" id="GO:0003677">
    <property type="term" value="F:DNA binding"/>
    <property type="evidence" value="ECO:0007669"/>
    <property type="project" value="UniProtKB-UniRule"/>
</dbReference>
<accession>A0AAD1GY55</accession>
<dbReference type="Gene3D" id="1.10.150.130">
    <property type="match status" value="1"/>
</dbReference>
<name>A0AAD1GY55_MYCXE</name>
<evidence type="ECO:0000256" key="2">
    <source>
        <dbReference type="PROSITE-ProRule" id="PRU01248"/>
    </source>
</evidence>
<organism evidence="4 5">
    <name type="scientific">Mycobacterium xenopi</name>
    <dbReference type="NCBI Taxonomy" id="1789"/>
    <lineage>
        <taxon>Bacteria</taxon>
        <taxon>Bacillati</taxon>
        <taxon>Actinomycetota</taxon>
        <taxon>Actinomycetes</taxon>
        <taxon>Mycobacteriales</taxon>
        <taxon>Mycobacteriaceae</taxon>
        <taxon>Mycobacterium</taxon>
    </lineage>
</organism>
<sequence>MLTRLGNRLADDTTAVHARTLLESVAADGPLARALEDFLTANKLAIPPDRDERRAAARRKSRIDAVPEPLRSAVAGFAEHLVAGRDRARRAGTHPRGHATLEARLTAMRDFAQFLTECRGKTDWATVDVGDIEAFLHAHPGRRASYLTGLRQFCRYARRRRLILIDPTAGLNAPQTMAFRGPTLPPGRQRELFRRWSTRPDVHPHEALVGLAALLHGATTQELKHLTDDDIDHTSRRVQFGRRPQPTPLDPWTWTTLQRCLDHRKRLGSNNSHVLITMQTKATRAAASDSYLKNTLRAVGIQPRILRSTRLVDLVGTVDPKLVADIYGLTNEAVIAYLADHVDDARLPNP</sequence>
<dbReference type="InterPro" id="IPR011010">
    <property type="entry name" value="DNA_brk_join_enz"/>
</dbReference>
<dbReference type="Proteomes" id="UP000464624">
    <property type="component" value="Chromosome"/>
</dbReference>
<dbReference type="InterPro" id="IPR010998">
    <property type="entry name" value="Integrase_recombinase_N"/>
</dbReference>
<dbReference type="SUPFAM" id="SSF56349">
    <property type="entry name" value="DNA breaking-rejoining enzymes"/>
    <property type="match status" value="1"/>
</dbReference>
<evidence type="ECO:0000313" key="4">
    <source>
        <dbReference type="EMBL" id="BBU20981.1"/>
    </source>
</evidence>
<gene>
    <name evidence="4" type="ORF">MYXE_07700</name>
</gene>